<keyword evidence="11" id="KW-1185">Reference proteome</keyword>
<evidence type="ECO:0000256" key="7">
    <source>
        <dbReference type="ARBA" id="ARBA00043987"/>
    </source>
</evidence>
<evidence type="ECO:0000256" key="1">
    <source>
        <dbReference type="ARBA" id="ARBA00004141"/>
    </source>
</evidence>
<feature type="transmembrane region" description="Helical" evidence="9">
    <location>
        <begin position="279"/>
        <end position="300"/>
    </location>
</feature>
<reference evidence="11" key="1">
    <citation type="journal article" date="2019" name="Int. J. Syst. Evol. Microbiol.">
        <title>The Global Catalogue of Microorganisms (GCM) 10K type strain sequencing project: providing services to taxonomists for standard genome sequencing and annotation.</title>
        <authorList>
            <consortium name="The Broad Institute Genomics Platform"/>
            <consortium name="The Broad Institute Genome Sequencing Center for Infectious Disease"/>
            <person name="Wu L."/>
            <person name="Ma J."/>
        </authorList>
    </citation>
    <scope>NUCLEOTIDE SEQUENCE [LARGE SCALE GENOMIC DNA]</scope>
    <source>
        <strain evidence="11">JCM 4855</strain>
    </source>
</reference>
<evidence type="ECO:0000256" key="2">
    <source>
        <dbReference type="ARBA" id="ARBA00022676"/>
    </source>
</evidence>
<keyword evidence="3" id="KW-0808">Transferase</keyword>
<feature type="transmembrane region" description="Helical" evidence="9">
    <location>
        <begin position="450"/>
        <end position="467"/>
    </location>
</feature>
<feature type="transmembrane region" description="Helical" evidence="9">
    <location>
        <begin position="320"/>
        <end position="348"/>
    </location>
</feature>
<feature type="transmembrane region" description="Helical" evidence="9">
    <location>
        <begin position="126"/>
        <end position="148"/>
    </location>
</feature>
<evidence type="ECO:0000256" key="6">
    <source>
        <dbReference type="ARBA" id="ARBA00023136"/>
    </source>
</evidence>
<evidence type="ECO:0000256" key="3">
    <source>
        <dbReference type="ARBA" id="ARBA00022679"/>
    </source>
</evidence>
<feature type="compositionally biased region" description="Basic residues" evidence="8">
    <location>
        <begin position="63"/>
        <end position="76"/>
    </location>
</feature>
<feature type="transmembrane region" description="Helical" evidence="9">
    <location>
        <begin position="512"/>
        <end position="530"/>
    </location>
</feature>
<dbReference type="Pfam" id="PF26314">
    <property type="entry name" value="MptA_B_family"/>
    <property type="match status" value="1"/>
</dbReference>
<dbReference type="EMBL" id="JBHSYM010000081">
    <property type="protein sequence ID" value="MFC7016683.1"/>
    <property type="molecule type" value="Genomic_DNA"/>
</dbReference>
<evidence type="ECO:0000313" key="10">
    <source>
        <dbReference type="EMBL" id="MFC7016683.1"/>
    </source>
</evidence>
<feature type="transmembrane region" description="Helical" evidence="9">
    <location>
        <begin position="425"/>
        <end position="443"/>
    </location>
</feature>
<dbReference type="Proteomes" id="UP001596409">
    <property type="component" value="Unassembled WGS sequence"/>
</dbReference>
<evidence type="ECO:0000256" key="9">
    <source>
        <dbReference type="SAM" id="Phobius"/>
    </source>
</evidence>
<protein>
    <submittedName>
        <fullName evidence="10">Polyprenol phosphomannose-dependent alpha 1,6 mannosyltransferase MptB</fullName>
    </submittedName>
</protein>
<feature type="transmembrane region" description="Helical" evidence="9">
    <location>
        <begin position="360"/>
        <end position="384"/>
    </location>
</feature>
<dbReference type="RefSeq" id="WP_385870222.1">
    <property type="nucleotide sequence ID" value="NZ_JBHSYM010000081.1"/>
</dbReference>
<evidence type="ECO:0000256" key="5">
    <source>
        <dbReference type="ARBA" id="ARBA00022989"/>
    </source>
</evidence>
<dbReference type="NCBIfam" id="NF038066">
    <property type="entry name" value="MptB"/>
    <property type="match status" value="1"/>
</dbReference>
<comment type="caution">
    <text evidence="10">The sequence shown here is derived from an EMBL/GenBank/DDBJ whole genome shotgun (WGS) entry which is preliminary data.</text>
</comment>
<feature type="transmembrane region" description="Helical" evidence="9">
    <location>
        <begin position="247"/>
        <end position="267"/>
    </location>
</feature>
<evidence type="ECO:0000256" key="8">
    <source>
        <dbReference type="SAM" id="MobiDB-lite"/>
    </source>
</evidence>
<proteinExistence type="inferred from homology"/>
<dbReference type="GO" id="GO:0016757">
    <property type="term" value="F:glycosyltransferase activity"/>
    <property type="evidence" value="ECO:0007669"/>
    <property type="project" value="UniProtKB-KW"/>
</dbReference>
<evidence type="ECO:0000256" key="4">
    <source>
        <dbReference type="ARBA" id="ARBA00022692"/>
    </source>
</evidence>
<organism evidence="10 11">
    <name type="scientific">Streptomyces viridiviolaceus</name>
    <dbReference type="NCBI Taxonomy" id="68282"/>
    <lineage>
        <taxon>Bacteria</taxon>
        <taxon>Bacillati</taxon>
        <taxon>Actinomycetota</taxon>
        <taxon>Actinomycetes</taxon>
        <taxon>Kitasatosporales</taxon>
        <taxon>Streptomycetaceae</taxon>
        <taxon>Streptomyces</taxon>
    </lineage>
</organism>
<feature type="region of interest" description="Disordered" evidence="8">
    <location>
        <begin position="1"/>
        <end position="76"/>
    </location>
</feature>
<keyword evidence="2 10" id="KW-0328">Glycosyltransferase</keyword>
<feature type="transmembrane region" description="Helical" evidence="9">
    <location>
        <begin position="160"/>
        <end position="179"/>
    </location>
</feature>
<keyword evidence="5 9" id="KW-1133">Transmembrane helix</keyword>
<dbReference type="InterPro" id="IPR049829">
    <property type="entry name" value="MptA/B-like"/>
</dbReference>
<comment type="similarity">
    <text evidence="7">Belongs to the MptA/B family.</text>
</comment>
<evidence type="ECO:0000313" key="11">
    <source>
        <dbReference type="Proteomes" id="UP001596409"/>
    </source>
</evidence>
<name>A0ABW2EC80_9ACTN</name>
<sequence>MRVEPRPGRAGQLGGRRGGPGPLHDADRTVGVLSRGGRPRGDRSPRTFPPRSHGGHTQAAGRKAARRFPATRHRHADHVVSAPPSVDLRRCRAIGLAGTACLAVGGETAGALPVRELFPPASAPATLGLVAVYFGVVLLIAAWVLLGRRLRGPEPPTPRALLLVLAVWSAPLLLAPPLFSRDVYSYLAQGAMADAEIDVYTQGPARLGGPLAAEVAPLWQHTGAPYGPVFIGVAAALSGLTRGELPAGLVGMRLVALAGVALMAVALPRLARASGADPAAALWLGALNPLVLLHLVAGAHNDAVMLGLLGMGLVAALGRWPAAAAVLVTLAALVKAPAVLGLAAVVVLQVRAGRRPAGAVLATALTALATTVAATAVTGTGYGWTATLNTPVSTGNWALTSLLGRASRTLLEHLGSDLARLAVPAWHALGVVAAVVAVLVIWLRLRPHPVYAVGLSLAAVAALGPAIRPWYALWGLFLIAAAAPSTAVRHRTAAVTGVLALVTLPGGGPVDSGQLASAVCGGVLALVVLWQAHQVRHARPAPAPGGAA</sequence>
<keyword evidence="6 9" id="KW-0472">Membrane</keyword>
<accession>A0ABW2EC80</accession>
<keyword evidence="4 9" id="KW-0812">Transmembrane</keyword>
<comment type="subcellular location">
    <subcellularLocation>
        <location evidence="1">Membrane</location>
        <topology evidence="1">Multi-pass membrane protein</topology>
    </subcellularLocation>
</comment>
<gene>
    <name evidence="10" type="primary">mptB</name>
    <name evidence="10" type="ORF">ACFQMH_34330</name>
</gene>
<feature type="transmembrane region" description="Helical" evidence="9">
    <location>
        <begin position="93"/>
        <end position="114"/>
    </location>
</feature>
<feature type="compositionally biased region" description="Gly residues" evidence="8">
    <location>
        <begin position="11"/>
        <end position="21"/>
    </location>
</feature>